<comment type="function">
    <text evidence="2">The proteasome is a multicatalytic proteinase complex which is characterized by its ability to cleave peptides with Arg, Phe, Tyr, Leu, and Glu adjacent to the leaving group at neutral or slightly basic pH. The proteasome has an ATP-dependent proteolytic activity.</text>
</comment>
<comment type="subunit">
    <text evidence="3">Component of the 20S core complex of the 26S proteasome. The 26S proteasome is composed of a core protease (CP), known as the 20S proteasome, capped at one or both ends by the 19S regulatory particle (RP/PA700). The 20S proteasome core is composed of 28 subunits that are arranged in four stacked rings, resulting in a barrel-shaped structure. The two end rings are each formed by seven alpha subunits, and the two central rings are each formed by seven beta subunits. The catalytic chamber with the active sites is on the inside of the barrel.</text>
</comment>
<comment type="catalytic activity">
    <reaction evidence="1">
        <text>Cleavage of peptide bonds with very broad specificity.</text>
        <dbReference type="EC" id="3.4.25.1"/>
    </reaction>
</comment>
<dbReference type="AlphaFoldDB" id="A0AAE0LDC4"/>
<dbReference type="Pfam" id="PF00227">
    <property type="entry name" value="Proteasome"/>
    <property type="match status" value="1"/>
</dbReference>
<evidence type="ECO:0000256" key="2">
    <source>
        <dbReference type="ARBA" id="ARBA00002000"/>
    </source>
</evidence>
<accession>A0AAE0LDC4</accession>
<dbReference type="GO" id="GO:0005737">
    <property type="term" value="C:cytoplasm"/>
    <property type="evidence" value="ECO:0007669"/>
    <property type="project" value="UniProtKB-SubCell"/>
</dbReference>
<dbReference type="FunFam" id="3.60.20.10:FF:000005">
    <property type="entry name" value="Proteasome subunit beta type-2"/>
    <property type="match status" value="1"/>
</dbReference>
<feature type="active site" description="Nucleophile" evidence="10">
    <location>
        <position position="36"/>
    </location>
</feature>
<evidence type="ECO:0000256" key="11">
    <source>
        <dbReference type="RuleBase" id="RU004203"/>
    </source>
</evidence>
<dbReference type="CDD" id="cd03763">
    <property type="entry name" value="proteasome_beta_type_7"/>
    <property type="match status" value="1"/>
</dbReference>
<evidence type="ECO:0000313" key="13">
    <source>
        <dbReference type="Proteomes" id="UP001190700"/>
    </source>
</evidence>
<organism evidence="12 13">
    <name type="scientific">Cymbomonas tetramitiformis</name>
    <dbReference type="NCBI Taxonomy" id="36881"/>
    <lineage>
        <taxon>Eukaryota</taxon>
        <taxon>Viridiplantae</taxon>
        <taxon>Chlorophyta</taxon>
        <taxon>Pyramimonadophyceae</taxon>
        <taxon>Pyramimonadales</taxon>
        <taxon>Pyramimonadaceae</taxon>
        <taxon>Cymbomonas</taxon>
    </lineage>
</organism>
<dbReference type="PROSITE" id="PS00854">
    <property type="entry name" value="PROTEASOME_BETA_1"/>
    <property type="match status" value="1"/>
</dbReference>
<evidence type="ECO:0000256" key="9">
    <source>
        <dbReference type="ARBA" id="ARBA00023242"/>
    </source>
</evidence>
<dbReference type="GO" id="GO:0004298">
    <property type="term" value="F:threonine-type endopeptidase activity"/>
    <property type="evidence" value="ECO:0007669"/>
    <property type="project" value="UniProtKB-KW"/>
</dbReference>
<dbReference type="InterPro" id="IPR029055">
    <property type="entry name" value="Ntn_hydrolases_N"/>
</dbReference>
<keyword evidence="7" id="KW-0378">Hydrolase</keyword>
<dbReference type="Gene3D" id="3.60.20.10">
    <property type="entry name" value="Glutamine Phosphoribosylpyrophosphate, subunit 1, domain 1"/>
    <property type="match status" value="1"/>
</dbReference>
<evidence type="ECO:0000256" key="1">
    <source>
        <dbReference type="ARBA" id="ARBA00001198"/>
    </source>
</evidence>
<dbReference type="PANTHER" id="PTHR32194:SF4">
    <property type="entry name" value="PROTEASOME SUBUNIT BETA TYPE-7"/>
    <property type="match status" value="1"/>
</dbReference>
<dbReference type="GO" id="GO:0005839">
    <property type="term" value="C:proteasome core complex"/>
    <property type="evidence" value="ECO:0007669"/>
    <property type="project" value="InterPro"/>
</dbReference>
<dbReference type="SUPFAM" id="SSF56235">
    <property type="entry name" value="N-terminal nucleophile aminohydrolases (Ntn hydrolases)"/>
    <property type="match status" value="1"/>
</dbReference>
<sequence length="280" mass="29968">MVIPTEDGGFNFDLCKRNAFLGQQGVKGPSVLKTGTTIAGVIYKDGIVLGADTRSTNGDTVADKNCEKIHYIAPNIWCCGAGTAADTEAVTGMVSSAMELHRLATNRSSRVITAMTMLKQHLFKYQGHVSAALVLGGYDHSGPHLHSVYPHGSTDTLPFVTMGSGSLAAMAVFESGYKENMELEDAKILVARAIEAGIFNDLGSGSNVDLCIINKDGKDYLRNWKCPNERTYRHAGFTFPPGTTPLIKKNMNTAYCTSLPGLSALVEVSDGPEPESMELA</sequence>
<evidence type="ECO:0000256" key="7">
    <source>
        <dbReference type="ARBA" id="ARBA00022801"/>
    </source>
</evidence>
<gene>
    <name evidence="12" type="ORF">CYMTET_10921</name>
</gene>
<keyword evidence="6" id="KW-0888">Threonine protease</keyword>
<dbReference type="InterPro" id="IPR023333">
    <property type="entry name" value="Proteasome_suB-type"/>
</dbReference>
<comment type="similarity">
    <text evidence="11">Belongs to the peptidase T1B family.</text>
</comment>
<comment type="subunit">
    <text evidence="11">Component of the proteasome complex.</text>
</comment>
<dbReference type="InterPro" id="IPR000243">
    <property type="entry name" value="Pept_T1A_subB"/>
</dbReference>
<dbReference type="GO" id="GO:0051603">
    <property type="term" value="P:proteolysis involved in protein catabolic process"/>
    <property type="evidence" value="ECO:0007669"/>
    <property type="project" value="InterPro"/>
</dbReference>
<comment type="function">
    <text evidence="11">Component of the proteasome, a multicatalytic proteinase complex which is characterized by its ability to cleave peptides with Arg, Phe, Tyr, Leu, and Glu adjacent to the leaving group at neutral or slightly basic pH. The proteasome has an ATP-dependent proteolytic activity.</text>
</comment>
<dbReference type="EMBL" id="LGRX02003903">
    <property type="protein sequence ID" value="KAK3281281.1"/>
    <property type="molecule type" value="Genomic_DNA"/>
</dbReference>
<dbReference type="PRINTS" id="PR00141">
    <property type="entry name" value="PROTEASOME"/>
</dbReference>
<keyword evidence="13" id="KW-1185">Reference proteome</keyword>
<evidence type="ECO:0000256" key="5">
    <source>
        <dbReference type="ARBA" id="ARBA00022670"/>
    </source>
</evidence>
<proteinExistence type="inferred from homology"/>
<evidence type="ECO:0000256" key="10">
    <source>
        <dbReference type="PIRSR" id="PIRSR600243-1"/>
    </source>
</evidence>
<comment type="subcellular location">
    <subcellularLocation>
        <location evidence="11">Cytoplasm</location>
    </subcellularLocation>
    <subcellularLocation>
        <location evidence="11">Nucleus</location>
    </subcellularLocation>
</comment>
<keyword evidence="9 11" id="KW-0539">Nucleus</keyword>
<dbReference type="Proteomes" id="UP001190700">
    <property type="component" value="Unassembled WGS sequence"/>
</dbReference>
<protein>
    <recommendedName>
        <fullName evidence="11">Proteasome subunit beta</fullName>
    </recommendedName>
</protein>
<comment type="caution">
    <text evidence="12">The sequence shown here is derived from an EMBL/GenBank/DDBJ whole genome shotgun (WGS) entry which is preliminary data.</text>
</comment>
<dbReference type="PROSITE" id="PS51476">
    <property type="entry name" value="PROTEASOME_BETA_2"/>
    <property type="match status" value="1"/>
</dbReference>
<dbReference type="InterPro" id="IPR016050">
    <property type="entry name" value="Proteasome_bsu_CS"/>
</dbReference>
<evidence type="ECO:0000256" key="8">
    <source>
        <dbReference type="ARBA" id="ARBA00022942"/>
    </source>
</evidence>
<dbReference type="GO" id="GO:0005634">
    <property type="term" value="C:nucleus"/>
    <property type="evidence" value="ECO:0007669"/>
    <property type="project" value="UniProtKB-SubCell"/>
</dbReference>
<keyword evidence="4 11" id="KW-0963">Cytoplasm</keyword>
<dbReference type="InterPro" id="IPR001353">
    <property type="entry name" value="Proteasome_sua/b"/>
</dbReference>
<keyword evidence="8 11" id="KW-0647">Proteasome</keyword>
<evidence type="ECO:0000256" key="3">
    <source>
        <dbReference type="ARBA" id="ARBA00011517"/>
    </source>
</evidence>
<evidence type="ECO:0000256" key="6">
    <source>
        <dbReference type="ARBA" id="ARBA00022698"/>
    </source>
</evidence>
<evidence type="ECO:0000313" key="12">
    <source>
        <dbReference type="EMBL" id="KAK3281281.1"/>
    </source>
</evidence>
<reference evidence="12 13" key="1">
    <citation type="journal article" date="2015" name="Genome Biol. Evol.">
        <title>Comparative Genomics of a Bacterivorous Green Alga Reveals Evolutionary Causalities and Consequences of Phago-Mixotrophic Mode of Nutrition.</title>
        <authorList>
            <person name="Burns J.A."/>
            <person name="Paasch A."/>
            <person name="Narechania A."/>
            <person name="Kim E."/>
        </authorList>
    </citation>
    <scope>NUCLEOTIDE SEQUENCE [LARGE SCALE GENOMIC DNA]</scope>
    <source>
        <strain evidence="12 13">PLY_AMNH</strain>
    </source>
</reference>
<keyword evidence="5" id="KW-0645">Protease</keyword>
<evidence type="ECO:0000256" key="4">
    <source>
        <dbReference type="ARBA" id="ARBA00022490"/>
    </source>
</evidence>
<name>A0AAE0LDC4_9CHLO</name>
<dbReference type="PANTHER" id="PTHR32194">
    <property type="entry name" value="METALLOPROTEASE TLDD"/>
    <property type="match status" value="1"/>
</dbReference>